<evidence type="ECO:0000313" key="1">
    <source>
        <dbReference type="EMBL" id="ARF64777.1"/>
    </source>
</evidence>
<evidence type="ECO:0000313" key="2">
    <source>
        <dbReference type="Proteomes" id="UP000192445"/>
    </source>
</evidence>
<dbReference type="AlphaFoldDB" id="A0A1V0UI29"/>
<gene>
    <name evidence="1" type="ORF">B1H20_27800</name>
</gene>
<sequence>MDLDVPEDADRARYRAGLRRVLDEASPAVARRLGLIRDAATARTDGVIIDVFPDQEGDGTFAVWARFDGADSFALDRRLGDERQLFAVVHGERGWEPAVPARPGSWSDAEFEDVLLATVVEWIDALVPADAARLYWEATVPGGTQDHHPLGPSR</sequence>
<proteinExistence type="predicted"/>
<dbReference type="STRING" id="1935.B1H20_27800"/>
<dbReference type="InterPro" id="IPR045661">
    <property type="entry name" value="DUF6389"/>
</dbReference>
<dbReference type="KEGG" id="svu:B1H20_27800"/>
<name>A0A1V0UI29_STRVN</name>
<dbReference type="Pfam" id="PF19926">
    <property type="entry name" value="DUF6389"/>
    <property type="match status" value="1"/>
</dbReference>
<reference evidence="1 2" key="1">
    <citation type="submission" date="2017-03" db="EMBL/GenBank/DDBJ databases">
        <title>Complete Genome Sequence of a natural compounds producer, Streptomyces violaceus S21.</title>
        <authorList>
            <person name="Zhong C."/>
            <person name="Zhao Z."/>
            <person name="Fu J."/>
            <person name="Zong G."/>
            <person name="Qin R."/>
            <person name="Cao G."/>
        </authorList>
    </citation>
    <scope>NUCLEOTIDE SEQUENCE [LARGE SCALE GENOMIC DNA]</scope>
    <source>
        <strain evidence="1 2">S21</strain>
    </source>
</reference>
<dbReference type="GeneID" id="63983360"/>
<dbReference type="EMBL" id="CP020570">
    <property type="protein sequence ID" value="ARF64777.1"/>
    <property type="molecule type" value="Genomic_DNA"/>
</dbReference>
<dbReference type="OrthoDB" id="1440810at2"/>
<dbReference type="RefSeq" id="WP_050490832.1">
    <property type="nucleotide sequence ID" value="NZ_CP020570.1"/>
</dbReference>
<protein>
    <submittedName>
        <fullName evidence="1">Uncharacterized protein</fullName>
    </submittedName>
</protein>
<accession>A0A1V0UI29</accession>
<organism evidence="1 2">
    <name type="scientific">Streptomyces violaceoruber</name>
    <dbReference type="NCBI Taxonomy" id="1935"/>
    <lineage>
        <taxon>Bacteria</taxon>
        <taxon>Bacillati</taxon>
        <taxon>Actinomycetota</taxon>
        <taxon>Actinomycetes</taxon>
        <taxon>Kitasatosporales</taxon>
        <taxon>Streptomycetaceae</taxon>
        <taxon>Streptomyces</taxon>
        <taxon>Streptomyces violaceoruber group</taxon>
    </lineage>
</organism>
<dbReference type="Proteomes" id="UP000192445">
    <property type="component" value="Chromosome"/>
</dbReference>